<dbReference type="PANTHER" id="PTHR11566">
    <property type="entry name" value="DYNAMIN"/>
    <property type="match status" value="1"/>
</dbReference>
<dbReference type="Gene3D" id="1.20.120.1240">
    <property type="entry name" value="Dynamin, middle domain"/>
    <property type="match status" value="2"/>
</dbReference>
<keyword evidence="4 5" id="KW-0342">GTP-binding</keyword>
<dbReference type="InterPro" id="IPR022812">
    <property type="entry name" value="Dynamin"/>
</dbReference>
<dbReference type="GO" id="GO:0005886">
    <property type="term" value="C:plasma membrane"/>
    <property type="evidence" value="ECO:0007669"/>
    <property type="project" value="TreeGrafter"/>
</dbReference>
<evidence type="ECO:0000256" key="4">
    <source>
        <dbReference type="ARBA" id="ARBA00023134"/>
    </source>
</evidence>
<comment type="caution">
    <text evidence="9">The sequence shown here is derived from an EMBL/GenBank/DDBJ whole genome shotgun (WGS) entry which is preliminary data.</text>
</comment>
<dbReference type="InterPro" id="IPR003130">
    <property type="entry name" value="GED"/>
</dbReference>
<evidence type="ECO:0000313" key="10">
    <source>
        <dbReference type="Proteomes" id="UP000827986"/>
    </source>
</evidence>
<dbReference type="Pfam" id="PF00350">
    <property type="entry name" value="Dynamin_N"/>
    <property type="match status" value="2"/>
</dbReference>
<feature type="domain" description="Dynamin-type G" evidence="8">
    <location>
        <begin position="55"/>
        <end position="329"/>
    </location>
</feature>
<comment type="similarity">
    <text evidence="5">Belongs to the TRAFAC class dynamin-like GTPase superfamily. Dynamin/Fzo/YdjA family.</text>
</comment>
<dbReference type="Gene3D" id="3.40.50.300">
    <property type="entry name" value="P-loop containing nucleotide triphosphate hydrolases"/>
    <property type="match status" value="2"/>
</dbReference>
<dbReference type="GO" id="GO:0005874">
    <property type="term" value="C:microtubule"/>
    <property type="evidence" value="ECO:0007669"/>
    <property type="project" value="TreeGrafter"/>
</dbReference>
<dbReference type="FunFam" id="1.20.120.1240:FF:000007">
    <property type="entry name" value="Interferon-induced GTP-binding protein Mx1"/>
    <property type="match status" value="2"/>
</dbReference>
<dbReference type="InterPro" id="IPR020850">
    <property type="entry name" value="GED_dom"/>
</dbReference>
<evidence type="ECO:0000256" key="5">
    <source>
        <dbReference type="RuleBase" id="RU003932"/>
    </source>
</evidence>
<dbReference type="Pfam" id="PF01031">
    <property type="entry name" value="Dynamin_M"/>
    <property type="match status" value="2"/>
</dbReference>
<protein>
    <recommendedName>
        <fullName evidence="11">Interferon-induced GTP-binding protein Mx1</fullName>
    </recommendedName>
</protein>
<dbReference type="EMBL" id="JAHDVG010000463">
    <property type="protein sequence ID" value="KAH1186657.1"/>
    <property type="molecule type" value="Genomic_DNA"/>
</dbReference>
<dbReference type="GO" id="GO:0005634">
    <property type="term" value="C:nucleus"/>
    <property type="evidence" value="ECO:0007669"/>
    <property type="project" value="TreeGrafter"/>
</dbReference>
<dbReference type="GO" id="GO:0051607">
    <property type="term" value="P:defense response to virus"/>
    <property type="evidence" value="ECO:0007669"/>
    <property type="project" value="TreeGrafter"/>
</dbReference>
<gene>
    <name evidence="9" type="ORF">KIL84_019406</name>
</gene>
<evidence type="ECO:0000259" key="8">
    <source>
        <dbReference type="PROSITE" id="PS51718"/>
    </source>
</evidence>
<dbReference type="Pfam" id="PF02212">
    <property type="entry name" value="GED"/>
    <property type="match status" value="1"/>
</dbReference>
<dbReference type="InterPro" id="IPR045063">
    <property type="entry name" value="Dynamin_N"/>
</dbReference>
<name>A0A9D4B3B2_9SAUR</name>
<dbReference type="GO" id="GO:0003924">
    <property type="term" value="F:GTPase activity"/>
    <property type="evidence" value="ECO:0007669"/>
    <property type="project" value="InterPro"/>
</dbReference>
<evidence type="ECO:0008006" key="11">
    <source>
        <dbReference type="Google" id="ProtNLM"/>
    </source>
</evidence>
<dbReference type="InterPro" id="IPR000375">
    <property type="entry name" value="Dynamin_stalk"/>
</dbReference>
<dbReference type="AlphaFoldDB" id="A0A9D4B3B2"/>
<dbReference type="Proteomes" id="UP000827986">
    <property type="component" value="Unassembled WGS sequence"/>
</dbReference>
<evidence type="ECO:0000259" key="7">
    <source>
        <dbReference type="PROSITE" id="PS51388"/>
    </source>
</evidence>
<evidence type="ECO:0000256" key="2">
    <source>
        <dbReference type="ARBA" id="ARBA00022490"/>
    </source>
</evidence>
<dbReference type="GO" id="GO:0016185">
    <property type="term" value="P:synaptic vesicle budding from presynaptic endocytic zone membrane"/>
    <property type="evidence" value="ECO:0007669"/>
    <property type="project" value="TreeGrafter"/>
</dbReference>
<reference evidence="9" key="1">
    <citation type="submission" date="2021-09" db="EMBL/GenBank/DDBJ databases">
        <title>The genome of Mauremys mutica provides insights into the evolution of semi-aquatic lifestyle.</title>
        <authorList>
            <person name="Gong S."/>
            <person name="Gao Y."/>
        </authorList>
    </citation>
    <scope>NUCLEOTIDE SEQUENCE</scope>
    <source>
        <strain evidence="9">MM-2020</strain>
        <tissue evidence="9">Muscle</tissue>
    </source>
</reference>
<organism evidence="9 10">
    <name type="scientific">Mauremys mutica</name>
    <name type="common">yellowpond turtle</name>
    <dbReference type="NCBI Taxonomy" id="74926"/>
    <lineage>
        <taxon>Eukaryota</taxon>
        <taxon>Metazoa</taxon>
        <taxon>Chordata</taxon>
        <taxon>Craniata</taxon>
        <taxon>Vertebrata</taxon>
        <taxon>Euteleostomi</taxon>
        <taxon>Archelosauria</taxon>
        <taxon>Testudinata</taxon>
        <taxon>Testudines</taxon>
        <taxon>Cryptodira</taxon>
        <taxon>Durocryptodira</taxon>
        <taxon>Testudinoidea</taxon>
        <taxon>Geoemydidae</taxon>
        <taxon>Geoemydinae</taxon>
        <taxon>Mauremys</taxon>
    </lineage>
</organism>
<keyword evidence="3 5" id="KW-0547">Nucleotide-binding</keyword>
<feature type="domain" description="Dynamin-type G" evidence="8">
    <location>
        <begin position="598"/>
        <end position="871"/>
    </location>
</feature>
<dbReference type="FunFam" id="3.40.50.300:FF:000621">
    <property type="entry name" value="Interferon-induced GTP-binding protein Mx1"/>
    <property type="match status" value="2"/>
</dbReference>
<evidence type="ECO:0000256" key="1">
    <source>
        <dbReference type="ARBA" id="ARBA00004496"/>
    </source>
</evidence>
<evidence type="ECO:0000256" key="6">
    <source>
        <dbReference type="SAM" id="MobiDB-lite"/>
    </source>
</evidence>
<dbReference type="InterPro" id="IPR030381">
    <property type="entry name" value="G_DYNAMIN_dom"/>
</dbReference>
<evidence type="ECO:0000313" key="9">
    <source>
        <dbReference type="EMBL" id="KAH1186657.1"/>
    </source>
</evidence>
<dbReference type="GO" id="GO:0098793">
    <property type="term" value="C:presynapse"/>
    <property type="evidence" value="ECO:0007669"/>
    <property type="project" value="GOC"/>
</dbReference>
<sequence>MMSGKNVKGEKKTPSPMVNNKAQKAELTLCSQYEEKVRPCIDLIDSLRALGVEKDLGLPAIAVIGDQSSGKSSVLEALSGVALPRGSGIVTRCPLELKLKKVHYTQEWKGKITYLEIKQELNGPSEVEKEIRKAQDAMAGEGVGISQELISLEISSPNVPDLTLIDLPGIARVAVGNQPKDIGNQIINLIKKYICKQQTINLVVVPSNVDIATTEALRMAKEVDPKGERTLGILTKPDLVDRGTESNVVDIVRNLSIPLRKGYMIVKCRGQQDIHDNLTLASAIQKEREFFEEHEYFSILLEERKATIPLLAEKLTQELIEHINKLKLFNQDIMNSVQGEEIVTDKTKQRLFTKVRKYFNEWEAHVNNSTLKVKEIMQEEVWGFENHYRGRELPGFVNYKTFEAIVKQQIVLLKSPAIMILKTVTELVRETFTEIAMQHFENFFCLFREAKTRIEDLKQKQEEEAETVIANQFKMERIVYCQDSLYSEDLQEIRKTTGVVSFGVAVTHVKSIASQKQYSIDEMAYHLNAYFKGPQCFRERRGAGDRADREPALALVHTAATLELLENAEHTLYNQYEERVRPCIDLIDSLRALGVEKDLALPAIAVIGDQSSGKSSVLEALSGVALPRGSGITTRCPLVLRLKKLAPQQEWKGRIRYLDIDEELHNPSVVDKEIRKAQNAIAGEGVGISQEIISLEISSPNVPDLTLIDLPGIARVAVGNQPQDIGEQIKNLIKKFIAKQETINLVVVPSNVDIATTEALKMAQEVDPDGERTLGILTKPDLVDRGTESSVVDIVQNLVIHLRKGYMIVKCRGQQDIRDKLTLASAIQKERAFFEQHEHFRVLLGENKATIPILAEKLTAELVEHINKSLPALEEQINIQLQKTTEELLKYGKGTPKAEDEKMFFLIDKIKLFNQDIGSAVVGEEKLFENEIRLFTKIRTEFQKWGKILDDNALTDRKTIQHEVWRFEEQYRGRELPGFTSYKTFEEIVRKRIMALEKPAIEMLKKVIEIVRKSFTESAKDHFEDFQNLYRAAKDRIEDITKKQSEEAETIIRIHFKMEQIVYCQDNVYREDLKVIREETPKEAANGLNPAALSFNFGTVQDHPAIKDMTYHLEAYFSSADKRLSNQIPLIIQFYVLQDFGDKLQNSVLQLLQEKEKLSFFLQERKDAADKRHFLSGRIDRLTQAYFRLMKSSVL</sequence>
<dbReference type="PRINTS" id="PR00195">
    <property type="entry name" value="DYNAMIN"/>
</dbReference>
<dbReference type="SMART" id="SM00302">
    <property type="entry name" value="GED"/>
    <property type="match status" value="1"/>
</dbReference>
<dbReference type="InterPro" id="IPR027417">
    <property type="entry name" value="P-loop_NTPase"/>
</dbReference>
<dbReference type="GO" id="GO:0031623">
    <property type="term" value="P:receptor internalization"/>
    <property type="evidence" value="ECO:0007669"/>
    <property type="project" value="TreeGrafter"/>
</dbReference>
<keyword evidence="2" id="KW-0963">Cytoplasm</keyword>
<dbReference type="InterPro" id="IPR019762">
    <property type="entry name" value="Dynamin_GTPase_CS"/>
</dbReference>
<dbReference type="SMART" id="SM00053">
    <property type="entry name" value="DYNc"/>
    <property type="match status" value="2"/>
</dbReference>
<dbReference type="PROSITE" id="PS51718">
    <property type="entry name" value="G_DYNAMIN_2"/>
    <property type="match status" value="2"/>
</dbReference>
<dbReference type="GO" id="GO:0005525">
    <property type="term" value="F:GTP binding"/>
    <property type="evidence" value="ECO:0007669"/>
    <property type="project" value="UniProtKB-KW"/>
</dbReference>
<proteinExistence type="inferred from homology"/>
<dbReference type="PROSITE" id="PS00410">
    <property type="entry name" value="G_DYNAMIN_1"/>
    <property type="match status" value="1"/>
</dbReference>
<accession>A0A9D4B3B2</accession>
<dbReference type="InterPro" id="IPR001401">
    <property type="entry name" value="Dynamin_GTPase"/>
</dbReference>
<dbReference type="SUPFAM" id="SSF52540">
    <property type="entry name" value="P-loop containing nucleoside triphosphate hydrolases"/>
    <property type="match status" value="2"/>
</dbReference>
<evidence type="ECO:0000256" key="3">
    <source>
        <dbReference type="ARBA" id="ARBA00022741"/>
    </source>
</evidence>
<comment type="subcellular location">
    <subcellularLocation>
        <location evidence="1">Cytoplasm</location>
    </subcellularLocation>
</comment>
<feature type="region of interest" description="Disordered" evidence="6">
    <location>
        <begin position="1"/>
        <end position="20"/>
    </location>
</feature>
<dbReference type="GO" id="GO:0008017">
    <property type="term" value="F:microtubule binding"/>
    <property type="evidence" value="ECO:0007669"/>
    <property type="project" value="TreeGrafter"/>
</dbReference>
<dbReference type="CDD" id="cd08771">
    <property type="entry name" value="DLP_1"/>
    <property type="match status" value="2"/>
</dbReference>
<feature type="domain" description="GED" evidence="7">
    <location>
        <begin position="1106"/>
        <end position="1195"/>
    </location>
</feature>
<dbReference type="PROSITE" id="PS51388">
    <property type="entry name" value="GED"/>
    <property type="match status" value="1"/>
</dbReference>
<dbReference type="GO" id="GO:0005737">
    <property type="term" value="C:cytoplasm"/>
    <property type="evidence" value="ECO:0007669"/>
    <property type="project" value="UniProtKB-SubCell"/>
</dbReference>
<dbReference type="PANTHER" id="PTHR11566:SF231">
    <property type="entry name" value="INTERFERON-INDUCED GTP-BINDING PROTEIN MX"/>
    <property type="match status" value="1"/>
</dbReference>
<keyword evidence="10" id="KW-1185">Reference proteome</keyword>